<accession>A0A9P1PA98</accession>
<dbReference type="InterPro" id="IPR013656">
    <property type="entry name" value="PAS_4"/>
</dbReference>
<evidence type="ECO:0000313" key="4">
    <source>
        <dbReference type="Proteomes" id="UP000049685"/>
    </source>
</evidence>
<dbReference type="RefSeq" id="WP_057559168.1">
    <property type="nucleotide sequence ID" value="NZ_CDNY01000025.1"/>
</dbReference>
<dbReference type="GO" id="GO:0052621">
    <property type="term" value="F:diguanylate cyclase activity"/>
    <property type="evidence" value="ECO:0007669"/>
    <property type="project" value="UniProtKB-EC"/>
</dbReference>
<evidence type="ECO:0000313" key="3">
    <source>
        <dbReference type="EMBL" id="CEO34809.1"/>
    </source>
</evidence>
<dbReference type="AlphaFoldDB" id="A0A9P1PA98"/>
<comment type="caution">
    <text evidence="3">The sequence shown here is derived from an EMBL/GenBank/DDBJ whole genome shotgun (WGS) entry which is preliminary data.</text>
</comment>
<dbReference type="SUPFAM" id="SSF55785">
    <property type="entry name" value="PYP-like sensor domain (PAS domain)"/>
    <property type="match status" value="1"/>
</dbReference>
<dbReference type="PANTHER" id="PTHR45138">
    <property type="entry name" value="REGULATORY COMPONENTS OF SENSORY TRANSDUCTION SYSTEM"/>
    <property type="match status" value="1"/>
</dbReference>
<dbReference type="EC" id="2.7.7.65" evidence="3"/>
<organism evidence="3 4">
    <name type="scientific">Paraclostridium sordellii</name>
    <name type="common">Clostridium sordellii</name>
    <dbReference type="NCBI Taxonomy" id="1505"/>
    <lineage>
        <taxon>Bacteria</taxon>
        <taxon>Bacillati</taxon>
        <taxon>Bacillota</taxon>
        <taxon>Clostridia</taxon>
        <taxon>Peptostreptococcales</taxon>
        <taxon>Peptostreptococcaceae</taxon>
        <taxon>Paraclostridium</taxon>
    </lineage>
</organism>
<dbReference type="PROSITE" id="PS50113">
    <property type="entry name" value="PAC"/>
    <property type="match status" value="1"/>
</dbReference>
<dbReference type="SUPFAM" id="SSF55073">
    <property type="entry name" value="Nucleotide cyclase"/>
    <property type="match status" value="1"/>
</dbReference>
<gene>
    <name evidence="3" type="primary">ydaM_3</name>
    <name evidence="3" type="ORF">UMC4404_23901</name>
</gene>
<dbReference type="InterPro" id="IPR000160">
    <property type="entry name" value="GGDEF_dom"/>
</dbReference>
<dbReference type="SMART" id="SM00267">
    <property type="entry name" value="GGDEF"/>
    <property type="match status" value="1"/>
</dbReference>
<dbReference type="InterPro" id="IPR029787">
    <property type="entry name" value="Nucleotide_cyclase"/>
</dbReference>
<reference evidence="4" key="1">
    <citation type="submission" date="2015-01" db="EMBL/GenBank/DDBJ databases">
        <authorList>
            <person name="Aslett A.Martin."/>
            <person name="De Silva Nishadi"/>
        </authorList>
    </citation>
    <scope>NUCLEOTIDE SEQUENCE [LARGE SCALE GENOMIC DNA]</scope>
    <source>
        <strain evidence="4">UMC4404</strain>
    </source>
</reference>
<dbReference type="InterPro" id="IPR050469">
    <property type="entry name" value="Diguanylate_Cyclase"/>
</dbReference>
<evidence type="ECO:0000259" key="2">
    <source>
        <dbReference type="PROSITE" id="PS50887"/>
    </source>
</evidence>
<dbReference type="Gene3D" id="3.30.70.270">
    <property type="match status" value="1"/>
</dbReference>
<dbReference type="Pfam" id="PF00990">
    <property type="entry name" value="GGDEF"/>
    <property type="match status" value="1"/>
</dbReference>
<evidence type="ECO:0000259" key="1">
    <source>
        <dbReference type="PROSITE" id="PS50113"/>
    </source>
</evidence>
<proteinExistence type="predicted"/>
<sequence length="381" mass="44131">MDKWIYDLDKVNVPIWVKYKDEILFFNSSFKITFDLDSDFIKNIGSNIELNWVLRLIESTSVGYYGPISLFGINYNKLLIPITDDFVIGILIPTLDIEKCKNASCMFNLLIDSIPEIIFCKDKNLKYTIINEECKKFYFERGIYEVIGKNDLEFNLDKGFINACNKTDKLVINERKSFYIEEKVPIPKSDNFAIYQTIKTPIIDKQGNIHGLIASVRDITKSKLIEERLRDLSYKDILTGLYNRTYFEEKISEIKESDNFSIGVVIGDIDGLKKVNDTLGHIEGDNFIKSIADILKETCGDKGIVFRWGGDEFISLLIDVDEDDCKKYIEEVNLVCKNRYYKNLKVSISQGYSIFNEKSDIDKVLREADFMLYKDKKEPAK</sequence>
<dbReference type="Proteomes" id="UP000049685">
    <property type="component" value="Unassembled WGS sequence"/>
</dbReference>
<dbReference type="EMBL" id="CDNY01000025">
    <property type="protein sequence ID" value="CEO34809.1"/>
    <property type="molecule type" value="Genomic_DNA"/>
</dbReference>
<keyword evidence="3" id="KW-0808">Transferase</keyword>
<dbReference type="NCBIfam" id="TIGR00254">
    <property type="entry name" value="GGDEF"/>
    <property type="match status" value="1"/>
</dbReference>
<protein>
    <submittedName>
        <fullName evidence="3">Diguanylate cyclase and metal dependent phosphohydrolase</fullName>
        <ecNumber evidence="3">2.7.7.65</ecNumber>
    </submittedName>
</protein>
<name>A0A9P1PA98_PARSO</name>
<keyword evidence="3" id="KW-0548">Nucleotidyltransferase</keyword>
<dbReference type="Gene3D" id="3.30.450.20">
    <property type="entry name" value="PAS domain"/>
    <property type="match status" value="1"/>
</dbReference>
<feature type="domain" description="PAC" evidence="1">
    <location>
        <begin position="180"/>
        <end position="231"/>
    </location>
</feature>
<dbReference type="InterPro" id="IPR000700">
    <property type="entry name" value="PAS-assoc_C"/>
</dbReference>
<dbReference type="CDD" id="cd01949">
    <property type="entry name" value="GGDEF"/>
    <property type="match status" value="1"/>
</dbReference>
<dbReference type="PROSITE" id="PS50887">
    <property type="entry name" value="GGDEF"/>
    <property type="match status" value="1"/>
</dbReference>
<dbReference type="InterPro" id="IPR043128">
    <property type="entry name" value="Rev_trsase/Diguanyl_cyclase"/>
</dbReference>
<dbReference type="PANTHER" id="PTHR45138:SF9">
    <property type="entry name" value="DIGUANYLATE CYCLASE DGCM-RELATED"/>
    <property type="match status" value="1"/>
</dbReference>
<feature type="domain" description="GGDEF" evidence="2">
    <location>
        <begin position="260"/>
        <end position="381"/>
    </location>
</feature>
<dbReference type="InterPro" id="IPR035965">
    <property type="entry name" value="PAS-like_dom_sf"/>
</dbReference>
<dbReference type="Pfam" id="PF08448">
    <property type="entry name" value="PAS_4"/>
    <property type="match status" value="1"/>
</dbReference>